<sequence>MPPHGLRRDGLQVLYRGFLAWWQGLPRTAGYFIHGFLPKLRGVGAWWRQPQGRFIFFKGVLVITSILLTLGVWRYFTAPNAWAVILAGERIGIVASQEEAGKALEKVKEALESAGYQGVELASQVEYVPVRVGRERINTETELEEILAQKVAFRVLATEIRINDMPIALVKDNETAQKVLEELKKAYTPGEGQVEEIKFKEHVTLVQRLAFPEEVLPFKQAVAKLLGGAETREYTVQEGDSLWSIAQKYGLTVEQLRSDNPQVQGERLDIGQVLKVRTASPLVHVVAIYRQEVVENIPYGTETRSNPELWRGEERVKQEGEEGQKKVTYRLVAENGQVIQKETISSEVIKEPVPRVVERGTRVRVALASRGGGSGRLAWPIYGYITSGFGYRGREFHTGIDIGASYGSPVGAAEAGRVIYVGYDGGYGRTVLIDHGGGLVTRYSHLSGYNVEVGQEVSRGEVIGYVGASGRATGPHLHFEVIINGEPRNPLNYLR</sequence>
<dbReference type="SMART" id="SM00257">
    <property type="entry name" value="LysM"/>
    <property type="match status" value="1"/>
</dbReference>
<dbReference type="Gene3D" id="2.20.230.10">
    <property type="entry name" value="Resuscitation-promoting factor rpfb"/>
    <property type="match status" value="1"/>
</dbReference>
<dbReference type="PANTHER" id="PTHR21666">
    <property type="entry name" value="PEPTIDASE-RELATED"/>
    <property type="match status" value="1"/>
</dbReference>
<dbReference type="AlphaFoldDB" id="A0A1W1V6E0"/>
<dbReference type="InterPro" id="IPR011055">
    <property type="entry name" value="Dup_hybrid_motif"/>
</dbReference>
<evidence type="ECO:0000256" key="2">
    <source>
        <dbReference type="SAM" id="Phobius"/>
    </source>
</evidence>
<dbReference type="PANTHER" id="PTHR21666:SF289">
    <property type="entry name" value="L-ALA--D-GLU ENDOPEPTIDASE"/>
    <property type="match status" value="1"/>
</dbReference>
<dbReference type="SUPFAM" id="SSF54106">
    <property type="entry name" value="LysM domain"/>
    <property type="match status" value="1"/>
</dbReference>
<dbReference type="InterPro" id="IPR018392">
    <property type="entry name" value="LysM"/>
</dbReference>
<dbReference type="CDD" id="cd12797">
    <property type="entry name" value="M23_peptidase"/>
    <property type="match status" value="1"/>
</dbReference>
<keyword evidence="5" id="KW-0378">Hydrolase</keyword>
<dbReference type="SMART" id="SM01208">
    <property type="entry name" value="G5"/>
    <property type="match status" value="1"/>
</dbReference>
<dbReference type="InterPro" id="IPR050570">
    <property type="entry name" value="Cell_wall_metabolism_enzyme"/>
</dbReference>
<dbReference type="GO" id="GO:0004222">
    <property type="term" value="F:metalloendopeptidase activity"/>
    <property type="evidence" value="ECO:0007669"/>
    <property type="project" value="TreeGrafter"/>
</dbReference>
<dbReference type="PROSITE" id="PS51109">
    <property type="entry name" value="G5"/>
    <property type="match status" value="1"/>
</dbReference>
<name>A0A1W1V6E0_9FIRM</name>
<keyword evidence="2" id="KW-1133">Transmembrane helix</keyword>
<evidence type="ECO:0000256" key="1">
    <source>
        <dbReference type="ARBA" id="ARBA00022729"/>
    </source>
</evidence>
<dbReference type="SUPFAM" id="SSF51261">
    <property type="entry name" value="Duplicated hybrid motif"/>
    <property type="match status" value="1"/>
</dbReference>
<dbReference type="Pfam" id="PF07501">
    <property type="entry name" value="G5"/>
    <property type="match status" value="1"/>
</dbReference>
<evidence type="ECO:0000259" key="3">
    <source>
        <dbReference type="PROSITE" id="PS51109"/>
    </source>
</evidence>
<protein>
    <submittedName>
        <fullName evidence="5">Murein DD-endopeptidase MepM and murein hydrolase activator NlpD, contain LysM domain</fullName>
    </submittedName>
</protein>
<dbReference type="EMBL" id="LT838272">
    <property type="protein sequence ID" value="SMB88999.1"/>
    <property type="molecule type" value="Genomic_DNA"/>
</dbReference>
<keyword evidence="6" id="KW-1185">Reference proteome</keyword>
<evidence type="ECO:0000313" key="5">
    <source>
        <dbReference type="EMBL" id="SMB88999.1"/>
    </source>
</evidence>
<evidence type="ECO:0000259" key="4">
    <source>
        <dbReference type="PROSITE" id="PS51782"/>
    </source>
</evidence>
<dbReference type="PROSITE" id="PS51782">
    <property type="entry name" value="LYSM"/>
    <property type="match status" value="1"/>
</dbReference>
<organism evidence="5 6">
    <name type="scientific">Thermanaeromonas toyohensis ToBE</name>
    <dbReference type="NCBI Taxonomy" id="698762"/>
    <lineage>
        <taxon>Bacteria</taxon>
        <taxon>Bacillati</taxon>
        <taxon>Bacillota</taxon>
        <taxon>Clostridia</taxon>
        <taxon>Neomoorellales</taxon>
        <taxon>Neomoorellaceae</taxon>
        <taxon>Thermanaeromonas</taxon>
    </lineage>
</organism>
<dbReference type="Proteomes" id="UP000192569">
    <property type="component" value="Chromosome I"/>
</dbReference>
<dbReference type="RefSeq" id="WP_084663010.1">
    <property type="nucleotide sequence ID" value="NZ_LT838272.1"/>
</dbReference>
<feature type="domain" description="LysM" evidence="4">
    <location>
        <begin position="232"/>
        <end position="276"/>
    </location>
</feature>
<keyword evidence="1" id="KW-0732">Signal</keyword>
<keyword evidence="2" id="KW-0472">Membrane</keyword>
<dbReference type="InterPro" id="IPR016047">
    <property type="entry name" value="M23ase_b-sheet_dom"/>
</dbReference>
<dbReference type="Gene3D" id="3.10.350.10">
    <property type="entry name" value="LysM domain"/>
    <property type="match status" value="1"/>
</dbReference>
<feature type="domain" description="G5" evidence="3">
    <location>
        <begin position="283"/>
        <end position="363"/>
    </location>
</feature>
<evidence type="ECO:0000313" key="6">
    <source>
        <dbReference type="Proteomes" id="UP000192569"/>
    </source>
</evidence>
<dbReference type="CDD" id="cd00118">
    <property type="entry name" value="LysM"/>
    <property type="match status" value="1"/>
</dbReference>
<dbReference type="Pfam" id="PF01551">
    <property type="entry name" value="Peptidase_M23"/>
    <property type="match status" value="1"/>
</dbReference>
<proteinExistence type="predicted"/>
<dbReference type="InterPro" id="IPR011098">
    <property type="entry name" value="G5_dom"/>
</dbReference>
<feature type="transmembrane region" description="Helical" evidence="2">
    <location>
        <begin position="55"/>
        <end position="76"/>
    </location>
</feature>
<dbReference type="Gene3D" id="2.70.70.10">
    <property type="entry name" value="Glucose Permease (Domain IIA)"/>
    <property type="match status" value="1"/>
</dbReference>
<dbReference type="InterPro" id="IPR036779">
    <property type="entry name" value="LysM_dom_sf"/>
</dbReference>
<keyword evidence="2" id="KW-0812">Transmembrane</keyword>
<dbReference type="Pfam" id="PF01476">
    <property type="entry name" value="LysM"/>
    <property type="match status" value="1"/>
</dbReference>
<accession>A0A1W1V6E0</accession>
<dbReference type="STRING" id="698762.SAMN00808754_0096"/>
<dbReference type="OrthoDB" id="9814460at2"/>
<reference evidence="5 6" key="1">
    <citation type="submission" date="2017-04" db="EMBL/GenBank/DDBJ databases">
        <authorList>
            <person name="Afonso C.L."/>
            <person name="Miller P.J."/>
            <person name="Scott M.A."/>
            <person name="Spackman E."/>
            <person name="Goraichik I."/>
            <person name="Dimitrov K.M."/>
            <person name="Suarez D.L."/>
            <person name="Swayne D.E."/>
        </authorList>
    </citation>
    <scope>NUCLEOTIDE SEQUENCE [LARGE SCALE GENOMIC DNA]</scope>
    <source>
        <strain evidence="5 6">ToBE</strain>
    </source>
</reference>
<gene>
    <name evidence="5" type="ORF">SAMN00808754_0096</name>
</gene>